<dbReference type="STRING" id="1297750.SAMN05444405_1125"/>
<name>A0A1M5DLV8_9BACE</name>
<keyword evidence="2" id="KW-1185">Reference proteome</keyword>
<dbReference type="Proteomes" id="UP000184509">
    <property type="component" value="Unassembled WGS sequence"/>
</dbReference>
<accession>A0A1M5DLV8</accession>
<organism evidence="1 2">
    <name type="scientific">Bacteroides luti</name>
    <dbReference type="NCBI Taxonomy" id="1297750"/>
    <lineage>
        <taxon>Bacteria</taxon>
        <taxon>Pseudomonadati</taxon>
        <taxon>Bacteroidota</taxon>
        <taxon>Bacteroidia</taxon>
        <taxon>Bacteroidales</taxon>
        <taxon>Bacteroidaceae</taxon>
        <taxon>Bacteroides</taxon>
    </lineage>
</organism>
<sequence length="473" mass="55792">MESYKIKLVSLNEKREKHFEKPSNEFDRLDWNSEISDCHNISREIVDLAINYKDNKSMFDDCHLFFSKFKSWYYDYFMYNQKNGYIKEQGLSNNSLWKGTIEIDDNCNITGFDSRLYSLKMIYAEFSILEDAFQTKDTKELLQNIDINYALHYYVLQLVKYSLAPPIKRNDFYKKSNNAYIKLIELLCNLHSAELDAKYKDLIEPSLFPVLNKYCYSEGMGDYVFDLNVLKYIGISTFCDIDKLKKEIEYHRKKDEIEEAVKNENKKEDENESPDKSLMETVSNNELPKNSQIAERAEIDDFLEGLKGEIWEGDSDADSDSIWNIIADAIKENCKKTKKLPINTRLIHYFLTNLYDLDIINSLKYDKYIGTCGSNGQNGLPYRIFLYFNLLNRNYSNFSSLNDEKRFPNYSDILNMGIDDLRKREEEKEYKNLDQYLTGGKYVKPTKRTKEIDSITSRLGAYIRDENKSKNRK</sequence>
<dbReference type="AlphaFoldDB" id="A0A1M5DLV8"/>
<dbReference type="EMBL" id="FQTV01000012">
    <property type="protein sequence ID" value="SHF67881.1"/>
    <property type="molecule type" value="Genomic_DNA"/>
</dbReference>
<protein>
    <submittedName>
        <fullName evidence="1">Uncharacterized protein</fullName>
    </submittedName>
</protein>
<evidence type="ECO:0000313" key="2">
    <source>
        <dbReference type="Proteomes" id="UP000184509"/>
    </source>
</evidence>
<gene>
    <name evidence="1" type="ORF">SAMN05444405_1125</name>
</gene>
<proteinExistence type="predicted"/>
<reference evidence="1 2" key="1">
    <citation type="submission" date="2016-11" db="EMBL/GenBank/DDBJ databases">
        <authorList>
            <person name="Jaros S."/>
            <person name="Januszkiewicz K."/>
            <person name="Wedrychowicz H."/>
        </authorList>
    </citation>
    <scope>NUCLEOTIDE SEQUENCE [LARGE SCALE GENOMIC DNA]</scope>
    <source>
        <strain evidence="1 2">DSM 26991</strain>
    </source>
</reference>
<evidence type="ECO:0000313" key="1">
    <source>
        <dbReference type="EMBL" id="SHF67881.1"/>
    </source>
</evidence>
<dbReference type="RefSeq" id="WP_073402542.1">
    <property type="nucleotide sequence ID" value="NZ_FQTV01000012.1"/>
</dbReference>